<accession>A0A8X6RGX5</accession>
<name>A0A8X6RGX5_TRICX</name>
<keyword evidence="2" id="KW-1185">Reference proteome</keyword>
<sequence length="105" mass="11919">MLKCAIPCSGAWFPGRIQTPKTHPSKDMFQKTGIILNRFQKVNAPCPSQNTREKLVSLNKSLQTINLTQRLQTHTDDASHVYLPPLHVPLPQCRQIKHYTTSLIT</sequence>
<comment type="caution">
    <text evidence="1">The sequence shown here is derived from an EMBL/GenBank/DDBJ whole genome shotgun (WGS) entry which is preliminary data.</text>
</comment>
<organism evidence="1 2">
    <name type="scientific">Trichonephila clavipes</name>
    <name type="common">Golden silk orbweaver</name>
    <name type="synonym">Nephila clavipes</name>
    <dbReference type="NCBI Taxonomy" id="2585209"/>
    <lineage>
        <taxon>Eukaryota</taxon>
        <taxon>Metazoa</taxon>
        <taxon>Ecdysozoa</taxon>
        <taxon>Arthropoda</taxon>
        <taxon>Chelicerata</taxon>
        <taxon>Arachnida</taxon>
        <taxon>Araneae</taxon>
        <taxon>Araneomorphae</taxon>
        <taxon>Entelegynae</taxon>
        <taxon>Araneoidea</taxon>
        <taxon>Nephilidae</taxon>
        <taxon>Trichonephila</taxon>
    </lineage>
</organism>
<gene>
    <name evidence="1" type="ORF">TNCV_1339461</name>
</gene>
<evidence type="ECO:0000313" key="1">
    <source>
        <dbReference type="EMBL" id="GFX89247.1"/>
    </source>
</evidence>
<proteinExistence type="predicted"/>
<dbReference type="EMBL" id="BMAU01021069">
    <property type="protein sequence ID" value="GFX89247.1"/>
    <property type="molecule type" value="Genomic_DNA"/>
</dbReference>
<evidence type="ECO:0000313" key="2">
    <source>
        <dbReference type="Proteomes" id="UP000887159"/>
    </source>
</evidence>
<dbReference type="AlphaFoldDB" id="A0A8X6RGX5"/>
<dbReference type="Proteomes" id="UP000887159">
    <property type="component" value="Unassembled WGS sequence"/>
</dbReference>
<protein>
    <submittedName>
        <fullName evidence="1">Uncharacterized protein</fullName>
    </submittedName>
</protein>
<reference evidence="1" key="1">
    <citation type="submission" date="2020-08" db="EMBL/GenBank/DDBJ databases">
        <title>Multicomponent nature underlies the extraordinary mechanical properties of spider dragline silk.</title>
        <authorList>
            <person name="Kono N."/>
            <person name="Nakamura H."/>
            <person name="Mori M."/>
            <person name="Yoshida Y."/>
            <person name="Ohtoshi R."/>
            <person name="Malay A.D."/>
            <person name="Moran D.A.P."/>
            <person name="Tomita M."/>
            <person name="Numata K."/>
            <person name="Arakawa K."/>
        </authorList>
    </citation>
    <scope>NUCLEOTIDE SEQUENCE</scope>
</reference>